<dbReference type="Proteomes" id="UP000282529">
    <property type="component" value="Unassembled WGS sequence"/>
</dbReference>
<organism evidence="2 3">
    <name type="scientific">Paenibacillus rhizophilus</name>
    <dbReference type="NCBI Taxonomy" id="1850366"/>
    <lineage>
        <taxon>Bacteria</taxon>
        <taxon>Bacillati</taxon>
        <taxon>Bacillota</taxon>
        <taxon>Bacilli</taxon>
        <taxon>Bacillales</taxon>
        <taxon>Paenibacillaceae</taxon>
        <taxon>Paenibacillus</taxon>
    </lineage>
</organism>
<dbReference type="EMBL" id="RQPI01000008">
    <property type="protein sequence ID" value="RQW10658.1"/>
    <property type="molecule type" value="Genomic_DNA"/>
</dbReference>
<reference evidence="2 3" key="1">
    <citation type="submission" date="2018-11" db="EMBL/GenBank/DDBJ databases">
        <title>Genome sequence of strain 7197.</title>
        <authorList>
            <person name="Gao J."/>
            <person name="Sun J."/>
        </authorList>
    </citation>
    <scope>NUCLEOTIDE SEQUENCE [LARGE SCALE GENOMIC DNA]</scope>
    <source>
        <strain evidence="2 3">7197</strain>
    </source>
</reference>
<keyword evidence="1" id="KW-1133">Transmembrane helix</keyword>
<feature type="transmembrane region" description="Helical" evidence="1">
    <location>
        <begin position="308"/>
        <end position="332"/>
    </location>
</feature>
<sequence>MPAFINRNTLLFTTLLLIISIAIYLFNQAPEPKYNDQGTTTSQKYEKAKVLKVISEDLQRDEQRGDLYHGSQELELKILSGEHKGEVLTVTNNVSAYLNVVAKQGQTLIVNIDSANANNYLVTVYSYHRAPILYAMALLFFGLLWWIGGKKGLKSVFGIVFTFACIVYLFIPMLYRGYSPILASVLVVILITCVTLLLLNGWSSKTAAAIVGTGIGVALSGVIAYISGNLLHISGYNTDQVEVLIVVADQTGMQLKGLLFAGILLSSLGAIMDIGISIASTVHEIYLNNPNLSRKELFKSGVNVGRDIMGTMANTLILAFTGSALASLMVLYAVKLPFTQLVNMNMVTIEALLGLTGCFGVVLTVPIVAFISSRIIPNLEHKAVPEKGVAEGSAPVSIVRAAD</sequence>
<evidence type="ECO:0000256" key="1">
    <source>
        <dbReference type="SAM" id="Phobius"/>
    </source>
</evidence>
<keyword evidence="1" id="KW-0472">Membrane</keyword>
<gene>
    <name evidence="2" type="ORF">EH198_15510</name>
</gene>
<feature type="transmembrane region" description="Helical" evidence="1">
    <location>
        <begin position="131"/>
        <end position="148"/>
    </location>
</feature>
<protein>
    <submittedName>
        <fullName evidence="2">YibE/F family protein</fullName>
    </submittedName>
</protein>
<comment type="caution">
    <text evidence="2">The sequence shown here is derived from an EMBL/GenBank/DDBJ whole genome shotgun (WGS) entry which is preliminary data.</text>
</comment>
<keyword evidence="3" id="KW-1185">Reference proteome</keyword>
<accession>A0A3N9P395</accession>
<feature type="transmembrane region" description="Helical" evidence="1">
    <location>
        <begin position="352"/>
        <end position="372"/>
    </location>
</feature>
<dbReference type="RefSeq" id="WP_124696406.1">
    <property type="nucleotide sequence ID" value="NZ_JBHUFE010000010.1"/>
</dbReference>
<dbReference type="PANTHER" id="PTHR41771:SF1">
    <property type="entry name" value="MEMBRANE PROTEIN"/>
    <property type="match status" value="1"/>
</dbReference>
<dbReference type="PANTHER" id="PTHR41771">
    <property type="entry name" value="MEMBRANE PROTEIN-RELATED"/>
    <property type="match status" value="1"/>
</dbReference>
<dbReference type="InterPro" id="IPR012507">
    <property type="entry name" value="YibE_F"/>
</dbReference>
<feature type="transmembrane region" description="Helical" evidence="1">
    <location>
        <begin position="9"/>
        <end position="26"/>
    </location>
</feature>
<feature type="transmembrane region" description="Helical" evidence="1">
    <location>
        <begin position="206"/>
        <end position="226"/>
    </location>
</feature>
<proteinExistence type="predicted"/>
<feature type="transmembrane region" description="Helical" evidence="1">
    <location>
        <begin position="155"/>
        <end position="175"/>
    </location>
</feature>
<evidence type="ECO:0000313" key="2">
    <source>
        <dbReference type="EMBL" id="RQW10658.1"/>
    </source>
</evidence>
<keyword evidence="1" id="KW-0812">Transmembrane</keyword>
<feature type="transmembrane region" description="Helical" evidence="1">
    <location>
        <begin position="181"/>
        <end position="199"/>
    </location>
</feature>
<feature type="transmembrane region" description="Helical" evidence="1">
    <location>
        <begin position="258"/>
        <end position="287"/>
    </location>
</feature>
<dbReference type="Pfam" id="PF07907">
    <property type="entry name" value="YibE_F"/>
    <property type="match status" value="1"/>
</dbReference>
<dbReference type="AlphaFoldDB" id="A0A3N9P395"/>
<evidence type="ECO:0000313" key="3">
    <source>
        <dbReference type="Proteomes" id="UP000282529"/>
    </source>
</evidence>
<name>A0A3N9P395_9BACL</name>
<dbReference type="OrthoDB" id="5753718at2"/>